<comment type="caution">
    <text evidence="7">The sequence shown here is derived from an EMBL/GenBank/DDBJ whole genome shotgun (WGS) entry which is preliminary data.</text>
</comment>
<dbReference type="PANTHER" id="PTHR10795">
    <property type="entry name" value="PROPROTEIN CONVERTASE SUBTILISIN/KEXIN"/>
    <property type="match status" value="1"/>
</dbReference>
<dbReference type="InterPro" id="IPR037045">
    <property type="entry name" value="S8pro/Inhibitor_I9_sf"/>
</dbReference>
<comment type="caution">
    <text evidence="3">Lacks conserved residue(s) required for the propagation of feature annotation.</text>
</comment>
<accession>A0A830C8H5</accession>
<dbReference type="SUPFAM" id="SSF52743">
    <property type="entry name" value="Subtilisin-like"/>
    <property type="match status" value="1"/>
</dbReference>
<dbReference type="OrthoDB" id="10256524at2759"/>
<evidence type="ECO:0000256" key="2">
    <source>
        <dbReference type="ARBA" id="ARBA00022729"/>
    </source>
</evidence>
<feature type="chain" id="PRO_5032706380" evidence="4">
    <location>
        <begin position="24"/>
        <end position="353"/>
    </location>
</feature>
<keyword evidence="2 4" id="KW-0732">Signal</keyword>
<dbReference type="Gene3D" id="3.30.70.80">
    <property type="entry name" value="Peptidase S8 propeptide/proteinase inhibitor I9"/>
    <property type="match status" value="1"/>
</dbReference>
<evidence type="ECO:0000313" key="8">
    <source>
        <dbReference type="Proteomes" id="UP000653305"/>
    </source>
</evidence>
<evidence type="ECO:0000259" key="5">
    <source>
        <dbReference type="Pfam" id="PF00082"/>
    </source>
</evidence>
<dbReference type="EMBL" id="BMAC01000287">
    <property type="protein sequence ID" value="GFP92664.1"/>
    <property type="molecule type" value="Genomic_DNA"/>
</dbReference>
<sequence>MRGFYLLLDFNLLFIVSIFLGEANINEAKSESTNKVYIVYMGGPSSRNGAGRNDHAQLLSELMERFKKTESVVQTYKNSLLGFAARLSEEEAKSIAQRPGVVSVFLDGFSQLHTTRSWDFLKTSSHSQLSWPTPADTIIGILDTGIWPEHLSFSDENMGRIPPRWKGKCLSGKNSTYSFKCNRKLIGARYYDDPHAPMVTARDFHGHGTHVASTAAGMPIRGASYNGLAKGTARGGSPSSRIAVYRVCADESCADSSILKAFDDAIADGVDVLSISLGGKSEDFLTDSVAIGAFHAVEKGITVVCSASNEGPSPGTVENAAPWLVTVAATTIDRDFEVDIVLGNSVVIKVRNF</sequence>
<reference evidence="7" key="1">
    <citation type="submission" date="2020-07" db="EMBL/GenBank/DDBJ databases">
        <title>Ethylene signaling mediates host invasion by parasitic plants.</title>
        <authorList>
            <person name="Yoshida S."/>
        </authorList>
    </citation>
    <scope>NUCLEOTIDE SEQUENCE</scope>
    <source>
        <strain evidence="7">Okayama</strain>
    </source>
</reference>
<dbReference type="AlphaFoldDB" id="A0A830C8H5"/>
<dbReference type="Pfam" id="PF05922">
    <property type="entry name" value="Inhibitor_I9"/>
    <property type="match status" value="1"/>
</dbReference>
<dbReference type="InterPro" id="IPR022398">
    <property type="entry name" value="Peptidase_S8_His-AS"/>
</dbReference>
<keyword evidence="7" id="KW-0378">Hydrolase</keyword>
<dbReference type="InterPro" id="IPR036852">
    <property type="entry name" value="Peptidase_S8/S53_dom_sf"/>
</dbReference>
<evidence type="ECO:0000256" key="4">
    <source>
        <dbReference type="SAM" id="SignalP"/>
    </source>
</evidence>
<keyword evidence="7" id="KW-0645">Protease</keyword>
<dbReference type="InterPro" id="IPR045051">
    <property type="entry name" value="SBT"/>
</dbReference>
<dbReference type="GO" id="GO:0004252">
    <property type="term" value="F:serine-type endopeptidase activity"/>
    <property type="evidence" value="ECO:0007669"/>
    <property type="project" value="InterPro"/>
</dbReference>
<feature type="domain" description="Inhibitor I9" evidence="6">
    <location>
        <begin position="36"/>
        <end position="113"/>
    </location>
</feature>
<dbReference type="InterPro" id="IPR010259">
    <property type="entry name" value="S8pro/Inhibitor_I9"/>
</dbReference>
<feature type="domain" description="Peptidase S8/S53" evidence="5">
    <location>
        <begin position="136"/>
        <end position="331"/>
    </location>
</feature>
<dbReference type="InterPro" id="IPR034197">
    <property type="entry name" value="Peptidases_S8_3"/>
</dbReference>
<protein>
    <submittedName>
        <fullName evidence="7">Co(2)-response secreted protease</fullName>
    </submittedName>
</protein>
<dbReference type="CDD" id="cd04852">
    <property type="entry name" value="Peptidases_S8_3"/>
    <property type="match status" value="1"/>
</dbReference>
<proteinExistence type="inferred from homology"/>
<dbReference type="Pfam" id="PF00082">
    <property type="entry name" value="Peptidase_S8"/>
    <property type="match status" value="1"/>
</dbReference>
<dbReference type="Gene3D" id="3.40.50.200">
    <property type="entry name" value="Peptidase S8/S53 domain"/>
    <property type="match status" value="1"/>
</dbReference>
<name>A0A830C8H5_9LAMI</name>
<evidence type="ECO:0000256" key="1">
    <source>
        <dbReference type="ARBA" id="ARBA00011073"/>
    </source>
</evidence>
<keyword evidence="8" id="KW-1185">Reference proteome</keyword>
<evidence type="ECO:0000256" key="3">
    <source>
        <dbReference type="PROSITE-ProRule" id="PRU01240"/>
    </source>
</evidence>
<comment type="similarity">
    <text evidence="1 3">Belongs to the peptidase S8 family.</text>
</comment>
<dbReference type="PROSITE" id="PS51892">
    <property type="entry name" value="SUBTILASE"/>
    <property type="match status" value="1"/>
</dbReference>
<dbReference type="Proteomes" id="UP000653305">
    <property type="component" value="Unassembled WGS sequence"/>
</dbReference>
<gene>
    <name evidence="7" type="ORF">PHJA_001410600</name>
</gene>
<dbReference type="InterPro" id="IPR000209">
    <property type="entry name" value="Peptidase_S8/S53_dom"/>
</dbReference>
<evidence type="ECO:0000259" key="6">
    <source>
        <dbReference type="Pfam" id="PF05922"/>
    </source>
</evidence>
<feature type="signal peptide" evidence="4">
    <location>
        <begin position="1"/>
        <end position="23"/>
    </location>
</feature>
<dbReference type="GO" id="GO:0006508">
    <property type="term" value="P:proteolysis"/>
    <property type="evidence" value="ECO:0007669"/>
    <property type="project" value="UniProtKB-KW"/>
</dbReference>
<organism evidence="7 8">
    <name type="scientific">Phtheirospermum japonicum</name>
    <dbReference type="NCBI Taxonomy" id="374723"/>
    <lineage>
        <taxon>Eukaryota</taxon>
        <taxon>Viridiplantae</taxon>
        <taxon>Streptophyta</taxon>
        <taxon>Embryophyta</taxon>
        <taxon>Tracheophyta</taxon>
        <taxon>Spermatophyta</taxon>
        <taxon>Magnoliopsida</taxon>
        <taxon>eudicotyledons</taxon>
        <taxon>Gunneridae</taxon>
        <taxon>Pentapetalae</taxon>
        <taxon>asterids</taxon>
        <taxon>lamiids</taxon>
        <taxon>Lamiales</taxon>
        <taxon>Orobanchaceae</taxon>
        <taxon>Orobanchaceae incertae sedis</taxon>
        <taxon>Phtheirospermum</taxon>
    </lineage>
</organism>
<dbReference type="PROSITE" id="PS00137">
    <property type="entry name" value="SUBTILASE_HIS"/>
    <property type="match status" value="1"/>
</dbReference>
<evidence type="ECO:0000313" key="7">
    <source>
        <dbReference type="EMBL" id="GFP92664.1"/>
    </source>
</evidence>